<dbReference type="EMBL" id="LAZR01029903">
    <property type="protein sequence ID" value="KKL58208.1"/>
    <property type="molecule type" value="Genomic_DNA"/>
</dbReference>
<reference evidence="1" key="1">
    <citation type="journal article" date="2015" name="Nature">
        <title>Complex archaea that bridge the gap between prokaryotes and eukaryotes.</title>
        <authorList>
            <person name="Spang A."/>
            <person name="Saw J.H."/>
            <person name="Jorgensen S.L."/>
            <person name="Zaremba-Niedzwiedzka K."/>
            <person name="Martijn J."/>
            <person name="Lind A.E."/>
            <person name="van Eijk R."/>
            <person name="Schleper C."/>
            <person name="Guy L."/>
            <person name="Ettema T.J."/>
        </authorList>
    </citation>
    <scope>NUCLEOTIDE SEQUENCE</scope>
</reference>
<dbReference type="AlphaFoldDB" id="A0A0F9D941"/>
<name>A0A0F9D941_9ZZZZ</name>
<protein>
    <submittedName>
        <fullName evidence="1">Uncharacterized protein</fullName>
    </submittedName>
</protein>
<accession>A0A0F9D941</accession>
<sequence length="32" mass="3868">MTRTQTAITYDDGGADLSQNERYRYRLWRSWG</sequence>
<proteinExistence type="predicted"/>
<feature type="non-terminal residue" evidence="1">
    <location>
        <position position="32"/>
    </location>
</feature>
<evidence type="ECO:0000313" key="1">
    <source>
        <dbReference type="EMBL" id="KKL58208.1"/>
    </source>
</evidence>
<organism evidence="1">
    <name type="scientific">marine sediment metagenome</name>
    <dbReference type="NCBI Taxonomy" id="412755"/>
    <lineage>
        <taxon>unclassified sequences</taxon>
        <taxon>metagenomes</taxon>
        <taxon>ecological metagenomes</taxon>
    </lineage>
</organism>
<comment type="caution">
    <text evidence="1">The sequence shown here is derived from an EMBL/GenBank/DDBJ whole genome shotgun (WGS) entry which is preliminary data.</text>
</comment>
<gene>
    <name evidence="1" type="ORF">LCGC14_2227660</name>
</gene>